<proteinExistence type="predicted"/>
<protein>
    <submittedName>
        <fullName evidence="2">Uncharacterized protein</fullName>
    </submittedName>
</protein>
<comment type="caution">
    <text evidence="2">The sequence shown here is derived from an EMBL/GenBank/DDBJ whole genome shotgun (WGS) entry which is preliminary data.</text>
</comment>
<name>A0ABW0U0W5_9BACL</name>
<dbReference type="EMBL" id="JBHSNP010000027">
    <property type="protein sequence ID" value="MFC5604248.1"/>
    <property type="molecule type" value="Genomic_DNA"/>
</dbReference>
<feature type="transmembrane region" description="Helical" evidence="1">
    <location>
        <begin position="113"/>
        <end position="135"/>
    </location>
</feature>
<keyword evidence="1" id="KW-0812">Transmembrane</keyword>
<sequence>MTRWTWFQLVTIVVVGIFLTGIQLFRTSINSFLSSINIGVQPTIIITFATIILVIWGVALLLFWQSKKGKPLFKHRIWRVMPVIAGGWLLLSIIGFLILGMTVLSDIDTGMHWLLDLFLIYFLGVFYFLTLSLVVRYGKVKQDTKTISISANIAVLIAILILFFLPGL</sequence>
<reference evidence="3" key="1">
    <citation type="journal article" date="2019" name="Int. J. Syst. Evol. Microbiol.">
        <title>The Global Catalogue of Microorganisms (GCM) 10K type strain sequencing project: providing services to taxonomists for standard genome sequencing and annotation.</title>
        <authorList>
            <consortium name="The Broad Institute Genomics Platform"/>
            <consortium name="The Broad Institute Genome Sequencing Center for Infectious Disease"/>
            <person name="Wu L."/>
            <person name="Ma J."/>
        </authorList>
    </citation>
    <scope>NUCLEOTIDE SEQUENCE [LARGE SCALE GENOMIC DNA]</scope>
    <source>
        <strain evidence="3">KACC 11299</strain>
    </source>
</reference>
<evidence type="ECO:0000256" key="1">
    <source>
        <dbReference type="SAM" id="Phobius"/>
    </source>
</evidence>
<evidence type="ECO:0000313" key="3">
    <source>
        <dbReference type="Proteomes" id="UP001596071"/>
    </source>
</evidence>
<keyword evidence="3" id="KW-1185">Reference proteome</keyword>
<accession>A0ABW0U0W5</accession>
<keyword evidence="1" id="KW-1133">Transmembrane helix</keyword>
<dbReference type="RefSeq" id="WP_381445810.1">
    <property type="nucleotide sequence ID" value="NZ_JBHSNP010000027.1"/>
</dbReference>
<organism evidence="2 3">
    <name type="scientific">Sporosarcina koreensis</name>
    <dbReference type="NCBI Taxonomy" id="334735"/>
    <lineage>
        <taxon>Bacteria</taxon>
        <taxon>Bacillati</taxon>
        <taxon>Bacillota</taxon>
        <taxon>Bacilli</taxon>
        <taxon>Bacillales</taxon>
        <taxon>Caryophanaceae</taxon>
        <taxon>Sporosarcina</taxon>
    </lineage>
</organism>
<feature type="transmembrane region" description="Helical" evidence="1">
    <location>
        <begin position="7"/>
        <end position="25"/>
    </location>
</feature>
<feature type="transmembrane region" description="Helical" evidence="1">
    <location>
        <begin position="147"/>
        <end position="165"/>
    </location>
</feature>
<feature type="transmembrane region" description="Helical" evidence="1">
    <location>
        <begin position="77"/>
        <end position="101"/>
    </location>
</feature>
<evidence type="ECO:0000313" key="2">
    <source>
        <dbReference type="EMBL" id="MFC5604248.1"/>
    </source>
</evidence>
<dbReference type="Proteomes" id="UP001596071">
    <property type="component" value="Unassembled WGS sequence"/>
</dbReference>
<gene>
    <name evidence="2" type="ORF">ACFPTP_13545</name>
</gene>
<feature type="transmembrane region" description="Helical" evidence="1">
    <location>
        <begin position="45"/>
        <end position="65"/>
    </location>
</feature>
<keyword evidence="1" id="KW-0472">Membrane</keyword>